<evidence type="ECO:0000313" key="1">
    <source>
        <dbReference type="EMBL" id="EJD35945.1"/>
    </source>
</evidence>
<reference evidence="2" key="1">
    <citation type="journal article" date="2012" name="Science">
        <title>The Paleozoic origin of enzymatic lignin decomposition reconstructed from 31 fungal genomes.</title>
        <authorList>
            <person name="Floudas D."/>
            <person name="Binder M."/>
            <person name="Riley R."/>
            <person name="Barry K."/>
            <person name="Blanchette R.A."/>
            <person name="Henrissat B."/>
            <person name="Martinez A.T."/>
            <person name="Otillar R."/>
            <person name="Spatafora J.W."/>
            <person name="Yadav J.S."/>
            <person name="Aerts A."/>
            <person name="Benoit I."/>
            <person name="Boyd A."/>
            <person name="Carlson A."/>
            <person name="Copeland A."/>
            <person name="Coutinho P.M."/>
            <person name="de Vries R.P."/>
            <person name="Ferreira P."/>
            <person name="Findley K."/>
            <person name="Foster B."/>
            <person name="Gaskell J."/>
            <person name="Glotzer D."/>
            <person name="Gorecki P."/>
            <person name="Heitman J."/>
            <person name="Hesse C."/>
            <person name="Hori C."/>
            <person name="Igarashi K."/>
            <person name="Jurgens J.A."/>
            <person name="Kallen N."/>
            <person name="Kersten P."/>
            <person name="Kohler A."/>
            <person name="Kuees U."/>
            <person name="Kumar T.K.A."/>
            <person name="Kuo A."/>
            <person name="LaButti K."/>
            <person name="Larrondo L.F."/>
            <person name="Lindquist E."/>
            <person name="Ling A."/>
            <person name="Lombard V."/>
            <person name="Lucas S."/>
            <person name="Lundell T."/>
            <person name="Martin R."/>
            <person name="McLaughlin D.J."/>
            <person name="Morgenstern I."/>
            <person name="Morin E."/>
            <person name="Murat C."/>
            <person name="Nagy L.G."/>
            <person name="Nolan M."/>
            <person name="Ohm R.A."/>
            <person name="Patyshakuliyeva A."/>
            <person name="Rokas A."/>
            <person name="Ruiz-Duenas F.J."/>
            <person name="Sabat G."/>
            <person name="Salamov A."/>
            <person name="Samejima M."/>
            <person name="Schmutz J."/>
            <person name="Slot J.C."/>
            <person name="St John F."/>
            <person name="Stenlid J."/>
            <person name="Sun H."/>
            <person name="Sun S."/>
            <person name="Syed K."/>
            <person name="Tsang A."/>
            <person name="Wiebenga A."/>
            <person name="Young D."/>
            <person name="Pisabarro A."/>
            <person name="Eastwood D.C."/>
            <person name="Martin F."/>
            <person name="Cullen D."/>
            <person name="Grigoriev I.V."/>
            <person name="Hibbett D.S."/>
        </authorList>
    </citation>
    <scope>NUCLEOTIDE SEQUENCE [LARGE SCALE GENOMIC DNA]</scope>
    <source>
        <strain evidence="2">TFB10046</strain>
    </source>
</reference>
<dbReference type="OMA" id="WMARIIS"/>
<proteinExistence type="predicted"/>
<evidence type="ECO:0000313" key="2">
    <source>
        <dbReference type="Proteomes" id="UP000006514"/>
    </source>
</evidence>
<evidence type="ECO:0008006" key="3">
    <source>
        <dbReference type="Google" id="ProtNLM"/>
    </source>
</evidence>
<keyword evidence="2" id="KW-1185">Reference proteome</keyword>
<dbReference type="EMBL" id="JH687874">
    <property type="protein sequence ID" value="EJD35945.1"/>
    <property type="molecule type" value="Genomic_DNA"/>
</dbReference>
<name>J0WTQ0_AURST</name>
<organism evidence="1 2">
    <name type="scientific">Auricularia subglabra (strain TFB-10046 / SS5)</name>
    <name type="common">White-rot fungus</name>
    <name type="synonym">Auricularia delicata (strain TFB10046)</name>
    <dbReference type="NCBI Taxonomy" id="717982"/>
    <lineage>
        <taxon>Eukaryota</taxon>
        <taxon>Fungi</taxon>
        <taxon>Dikarya</taxon>
        <taxon>Basidiomycota</taxon>
        <taxon>Agaricomycotina</taxon>
        <taxon>Agaricomycetes</taxon>
        <taxon>Auriculariales</taxon>
        <taxon>Auriculariaceae</taxon>
        <taxon>Auricularia</taxon>
    </lineage>
</organism>
<dbReference type="Proteomes" id="UP000006514">
    <property type="component" value="Unassembled WGS sequence"/>
</dbReference>
<sequence>MTVVLPPEVFDAILDWVPAPEWDREAWDPKAAGVDILVCAMVCRAWLPRARHLAFSSIRYRCSYDEHPSQDPLAAILAHPLCTFRDHVRDFHLIGHGADHYCGLSWSCVPLLQQLTRLRLEDQWVGGHRDFDCLMAPPFGEKIDTLEMYHCGFSLPGQLLPLISRCRRLRSLALRQLLLPGWYDEYPVTEAPLDCAVPAGLEELVISYDIPMTSMSTLLRWFSPSSVGVTRIHRLDLVTIFSKTAPDSAHLVHLAELSLSSLALGFINSSDSSDAADAFCAATDFSTLTRLEVIEFRIYGLKRSRTDRHLQVQHIPSVLRSLRSEKTRIVRLYLNFMTEPEDLLVLDFEAIAASLSRDNYRNLEQFVVSPFQDSILSDSSRMQRLLDELLGSRLKGTLQTVCSP</sequence>
<dbReference type="OrthoDB" id="2789810at2759"/>
<dbReference type="AlphaFoldDB" id="J0WTQ0"/>
<dbReference type="InParanoid" id="J0WTQ0"/>
<dbReference type="KEGG" id="adl:AURDEDRAFT_174946"/>
<accession>J0WTQ0</accession>
<gene>
    <name evidence="1" type="ORF">AURDEDRAFT_174946</name>
</gene>
<protein>
    <recommendedName>
        <fullName evidence="3">F-box domain-containing protein</fullName>
    </recommendedName>
</protein>